<gene>
    <name evidence="1" type="ORF">CWR43_19310</name>
    <name evidence="2" type="ORF">EV132_13026</name>
    <name evidence="3" type="ORF">N2599_23610</name>
</gene>
<geneLocation type="plasmid" evidence="3 6">
    <name>pWSM1592_1</name>
</geneLocation>
<reference evidence="2 5" key="3">
    <citation type="submission" date="2019-03" db="EMBL/GenBank/DDBJ databases">
        <title>Genomic Encyclopedia of Type Strains, Phase IV (KMG-V): Genome sequencing to study the core and pangenomes of soil and plant-associated prokaryotes.</title>
        <authorList>
            <person name="Whitman W."/>
        </authorList>
    </citation>
    <scope>NUCLEOTIDE SEQUENCE [LARGE SCALE GENOMIC DNA]</scope>
    <source>
        <strain evidence="2 5">Hc14</strain>
    </source>
</reference>
<reference evidence="3" key="4">
    <citation type="submission" date="2022-09" db="EMBL/GenBank/DDBJ databases">
        <title>Australian commercial rhizobial inoculants.</title>
        <authorList>
            <person name="Kohlmeier M.G."/>
            <person name="O'Hara G.W."/>
            <person name="Colombi E."/>
            <person name="Ramsay J.P."/>
            <person name="Terpolilli J."/>
        </authorList>
    </citation>
    <scope>NUCLEOTIDE SEQUENCE</scope>
    <source>
        <strain evidence="3">WSM1592</strain>
        <plasmid evidence="3">pWSM1592_1</plasmid>
    </source>
</reference>
<dbReference type="Proteomes" id="UP000232164">
    <property type="component" value="Unassembled WGS sequence"/>
</dbReference>
<keyword evidence="6" id="KW-1185">Reference proteome</keyword>
<dbReference type="Proteomes" id="UP001060123">
    <property type="component" value="Plasmid pWSM1592_1"/>
</dbReference>
<dbReference type="OrthoDB" id="7870562at2"/>
<evidence type="ECO:0000313" key="4">
    <source>
        <dbReference type="Proteomes" id="UP000232164"/>
    </source>
</evidence>
<sequence>MTLSSGEIRAIVGPVDEVMLADILATGASAKELAEAWAWVNADEALTNEGRPLPTGRIARLIDLLDPRQENDL</sequence>
<evidence type="ECO:0000313" key="6">
    <source>
        <dbReference type="Proteomes" id="UP001060123"/>
    </source>
</evidence>
<proteinExistence type="predicted"/>
<reference evidence="1 4" key="1">
    <citation type="submission" date="2017-11" db="EMBL/GenBank/DDBJ databases">
        <authorList>
            <person name="Han C.G."/>
        </authorList>
    </citation>
    <scope>NUCLEOTIDE SEQUENCE [LARGE SCALE GENOMIC DNA]</scope>
    <source>
        <strain evidence="1 4">HCNT1</strain>
    </source>
</reference>
<protein>
    <submittedName>
        <fullName evidence="1">Uncharacterized protein</fullName>
    </submittedName>
</protein>
<evidence type="ECO:0000313" key="5">
    <source>
        <dbReference type="Proteomes" id="UP000294576"/>
    </source>
</evidence>
<accession>A0A2N0D829</accession>
<dbReference type="EMBL" id="PIQN01000014">
    <property type="protein sequence ID" value="PKA42247.1"/>
    <property type="molecule type" value="Genomic_DNA"/>
</dbReference>
<keyword evidence="3" id="KW-0614">Plasmid</keyword>
<evidence type="ECO:0000313" key="1">
    <source>
        <dbReference type="EMBL" id="PKA42247.1"/>
    </source>
</evidence>
<evidence type="ECO:0000313" key="3">
    <source>
        <dbReference type="EMBL" id="UWU18248.1"/>
    </source>
</evidence>
<evidence type="ECO:0000313" key="2">
    <source>
        <dbReference type="EMBL" id="TCU06997.1"/>
    </source>
</evidence>
<dbReference type="AlphaFoldDB" id="A0A2N0D829"/>
<name>A0A2N0D829_RHISU</name>
<reference evidence="1 4" key="2">
    <citation type="submission" date="2017-12" db="EMBL/GenBank/DDBJ databases">
        <title>Genome sequence of Rhizobium sullae HCNT1 isolated from Sulla coronaria nodules and featuring peculiar denitrification phenotypes.</title>
        <authorList>
            <person name="De Diego-Diaz B."/>
            <person name="Treu L."/>
            <person name="Campanaro S."/>
            <person name="Da Silva Duarte V."/>
            <person name="Basaglia M."/>
            <person name="Favaro L."/>
            <person name="Casella S."/>
            <person name="Squartini A."/>
        </authorList>
    </citation>
    <scope>NUCLEOTIDE SEQUENCE [LARGE SCALE GENOMIC DNA]</scope>
    <source>
        <strain evidence="1 4">HCNT1</strain>
    </source>
</reference>
<organism evidence="1 4">
    <name type="scientific">Rhizobium sullae</name>
    <name type="common">Rhizobium hedysari</name>
    <dbReference type="NCBI Taxonomy" id="50338"/>
    <lineage>
        <taxon>Bacteria</taxon>
        <taxon>Pseudomonadati</taxon>
        <taxon>Pseudomonadota</taxon>
        <taxon>Alphaproteobacteria</taxon>
        <taxon>Hyphomicrobiales</taxon>
        <taxon>Rhizobiaceae</taxon>
        <taxon>Rhizobium/Agrobacterium group</taxon>
        <taxon>Rhizobium</taxon>
    </lineage>
</organism>
<dbReference type="RefSeq" id="WP_027513926.1">
    <property type="nucleotide sequence ID" value="NZ_CP104144.1"/>
</dbReference>
<dbReference type="Proteomes" id="UP000294576">
    <property type="component" value="Unassembled WGS sequence"/>
</dbReference>
<dbReference type="EMBL" id="SMBH01000030">
    <property type="protein sequence ID" value="TCU06997.1"/>
    <property type="molecule type" value="Genomic_DNA"/>
</dbReference>
<dbReference type="EMBL" id="CP104144">
    <property type="protein sequence ID" value="UWU18248.1"/>
    <property type="molecule type" value="Genomic_DNA"/>
</dbReference>